<organism evidence="2 3">
    <name type="scientific">Puccinia striiformis f. sp. tritici PST-78</name>
    <dbReference type="NCBI Taxonomy" id="1165861"/>
    <lineage>
        <taxon>Eukaryota</taxon>
        <taxon>Fungi</taxon>
        <taxon>Dikarya</taxon>
        <taxon>Basidiomycota</taxon>
        <taxon>Pucciniomycotina</taxon>
        <taxon>Pucciniomycetes</taxon>
        <taxon>Pucciniales</taxon>
        <taxon>Pucciniaceae</taxon>
        <taxon>Puccinia</taxon>
    </lineage>
</organism>
<accession>A0A0L0V0Y6</accession>
<dbReference type="Proteomes" id="UP000054564">
    <property type="component" value="Unassembled WGS sequence"/>
</dbReference>
<feature type="region of interest" description="Disordered" evidence="1">
    <location>
        <begin position="87"/>
        <end position="111"/>
    </location>
</feature>
<dbReference type="EMBL" id="AJIL01000149">
    <property type="protein sequence ID" value="KNE92938.1"/>
    <property type="molecule type" value="Genomic_DNA"/>
</dbReference>
<comment type="caution">
    <text evidence="2">The sequence shown here is derived from an EMBL/GenBank/DDBJ whole genome shotgun (WGS) entry which is preliminary data.</text>
</comment>
<evidence type="ECO:0000313" key="3">
    <source>
        <dbReference type="Proteomes" id="UP000054564"/>
    </source>
</evidence>
<dbReference type="AlphaFoldDB" id="A0A0L0V0Y6"/>
<sequence>MGFKKAPPKLEKPPLPAYLTGLISVQLDCNFWNSIPSSNSLKKKTLGLLNTKPQASKRLTGQSADDISQTLNSIDQTLNSDSVLPLESLLDNHPSGSNNSNHTLPQQTESTLSQLNKLSRLGLLHHPEVKESN</sequence>
<evidence type="ECO:0000313" key="2">
    <source>
        <dbReference type="EMBL" id="KNE92938.1"/>
    </source>
</evidence>
<proteinExistence type="predicted"/>
<protein>
    <submittedName>
        <fullName evidence="2">Uncharacterized protein</fullName>
    </submittedName>
</protein>
<evidence type="ECO:0000256" key="1">
    <source>
        <dbReference type="SAM" id="MobiDB-lite"/>
    </source>
</evidence>
<feature type="compositionally biased region" description="Polar residues" evidence="1">
    <location>
        <begin position="94"/>
        <end position="111"/>
    </location>
</feature>
<gene>
    <name evidence="2" type="ORF">PSTG_13652</name>
</gene>
<reference evidence="3" key="1">
    <citation type="submission" date="2014-03" db="EMBL/GenBank/DDBJ databases">
        <title>The Genome Sequence of Puccinia striiformis f. sp. tritici PST-78.</title>
        <authorList>
            <consortium name="The Broad Institute Genome Sequencing Platform"/>
            <person name="Cuomo C."/>
            <person name="Hulbert S."/>
            <person name="Chen X."/>
            <person name="Walker B."/>
            <person name="Young S.K."/>
            <person name="Zeng Q."/>
            <person name="Gargeya S."/>
            <person name="Fitzgerald M."/>
            <person name="Haas B."/>
            <person name="Abouelleil A."/>
            <person name="Alvarado L."/>
            <person name="Arachchi H.M."/>
            <person name="Berlin A.M."/>
            <person name="Chapman S.B."/>
            <person name="Goldberg J."/>
            <person name="Griggs A."/>
            <person name="Gujja S."/>
            <person name="Hansen M."/>
            <person name="Howarth C."/>
            <person name="Imamovic A."/>
            <person name="Larimer J."/>
            <person name="McCowan C."/>
            <person name="Montmayeur A."/>
            <person name="Murphy C."/>
            <person name="Neiman D."/>
            <person name="Pearson M."/>
            <person name="Priest M."/>
            <person name="Roberts A."/>
            <person name="Saif S."/>
            <person name="Shea T."/>
            <person name="Sisk P."/>
            <person name="Sykes S."/>
            <person name="Wortman J."/>
            <person name="Nusbaum C."/>
            <person name="Birren B."/>
        </authorList>
    </citation>
    <scope>NUCLEOTIDE SEQUENCE [LARGE SCALE GENOMIC DNA]</scope>
    <source>
        <strain evidence="3">race PST-78</strain>
    </source>
</reference>
<keyword evidence="3" id="KW-1185">Reference proteome</keyword>
<name>A0A0L0V0Y6_9BASI</name>